<dbReference type="InterPro" id="IPR044965">
    <property type="entry name" value="Glyco_hydro_17_plant"/>
</dbReference>
<accession>A0A0G4IP01</accession>
<dbReference type="Proteomes" id="UP000039324">
    <property type="component" value="Unassembled WGS sequence"/>
</dbReference>
<organism evidence="5 7">
    <name type="scientific">Plasmodiophora brassicae</name>
    <name type="common">Clubroot disease agent</name>
    <dbReference type="NCBI Taxonomy" id="37360"/>
    <lineage>
        <taxon>Eukaryota</taxon>
        <taxon>Sar</taxon>
        <taxon>Rhizaria</taxon>
        <taxon>Endomyxa</taxon>
        <taxon>Phytomyxea</taxon>
        <taxon>Plasmodiophorida</taxon>
        <taxon>Plasmodiophoridae</taxon>
        <taxon>Plasmodiophora</taxon>
    </lineage>
</organism>
<keyword evidence="2 4" id="KW-0378">Hydrolase</keyword>
<dbReference type="SUPFAM" id="SSF51445">
    <property type="entry name" value="(Trans)glycosidases"/>
    <property type="match status" value="1"/>
</dbReference>
<comment type="similarity">
    <text evidence="1 3">Belongs to the glycosyl hydrolase 17 family.</text>
</comment>
<evidence type="ECO:0000256" key="2">
    <source>
        <dbReference type="ARBA" id="ARBA00022801"/>
    </source>
</evidence>
<proteinExistence type="inferred from homology"/>
<dbReference type="GO" id="GO:0004553">
    <property type="term" value="F:hydrolase activity, hydrolyzing O-glycosyl compounds"/>
    <property type="evidence" value="ECO:0007669"/>
    <property type="project" value="InterPro"/>
</dbReference>
<reference evidence="5 7" key="1">
    <citation type="submission" date="2015-02" db="EMBL/GenBank/DDBJ databases">
        <authorList>
            <person name="Chooi Y.-H."/>
        </authorList>
    </citation>
    <scope>NUCLEOTIDE SEQUENCE [LARGE SCALE GENOMIC DNA]</scope>
    <source>
        <strain evidence="5">E3</strain>
    </source>
</reference>
<dbReference type="PROSITE" id="PS00587">
    <property type="entry name" value="GLYCOSYL_HYDROL_F17"/>
    <property type="match status" value="1"/>
</dbReference>
<dbReference type="EMBL" id="OVEO01000019">
    <property type="protein sequence ID" value="SPR01866.1"/>
    <property type="molecule type" value="Genomic_DNA"/>
</dbReference>
<name>A0A0G4IP01_PLABS</name>
<evidence type="ECO:0000313" key="5">
    <source>
        <dbReference type="EMBL" id="CEO96915.1"/>
    </source>
</evidence>
<dbReference type="InterPro" id="IPR000490">
    <property type="entry name" value="Glyco_hydro_17"/>
</dbReference>
<dbReference type="OrthoDB" id="941679at2759"/>
<keyword evidence="6" id="KW-0496">Mitochondrion</keyword>
<geneLocation type="mitochondrion" evidence="6"/>
<evidence type="ECO:0000256" key="4">
    <source>
        <dbReference type="RuleBase" id="RU004336"/>
    </source>
</evidence>
<dbReference type="OMA" id="PIGICYG"/>
<evidence type="ECO:0000313" key="6">
    <source>
        <dbReference type="EMBL" id="SPR01866.1"/>
    </source>
</evidence>
<keyword evidence="4" id="KW-0326">Glycosidase</keyword>
<evidence type="ECO:0000256" key="1">
    <source>
        <dbReference type="ARBA" id="ARBA00008773"/>
    </source>
</evidence>
<dbReference type="PANTHER" id="PTHR32227">
    <property type="entry name" value="GLUCAN ENDO-1,3-BETA-GLUCOSIDASE BG1-RELATED-RELATED"/>
    <property type="match status" value="1"/>
</dbReference>
<evidence type="ECO:0000256" key="3">
    <source>
        <dbReference type="RuleBase" id="RU004335"/>
    </source>
</evidence>
<dbReference type="AlphaFoldDB" id="A0A0G4IP01"/>
<reference evidence="6 8" key="2">
    <citation type="submission" date="2018-03" db="EMBL/GenBank/DDBJ databases">
        <authorList>
            <person name="Fogelqvist J."/>
        </authorList>
    </citation>
    <scope>NUCLEOTIDE SEQUENCE [LARGE SCALE GENOMIC DNA]</scope>
</reference>
<keyword evidence="7" id="KW-1185">Reference proteome</keyword>
<sequence>MSYFVPGRHSVIIMHWLALTTSLFIVVVAEARIGVDIGLFPDALSYDEQLLRLRNHGVSLIKTFNLDPGFLDAVERVYANAPVEVTIAIPNDRLAAAVSDPGYQNVIVQALRRRTVRWIAISNEPFHDTASRAQTRPYLIAAYNQVRQLVSSNGLATKVIIPLSEASLANTYPPQNAIFDPEIVDLVQQFVPSLPAFSINVYPFFALGGNGALLDPALGRGPNPSILSNVLDAVRAALGKVGAPGSLPIIVGETGWPTAGGPLASIDNARQYVSHAVSVARASSKVQDLYLFEAFDESWKGPAETERHFGLFYNTGAEKFPFDIATGA</sequence>
<dbReference type="GO" id="GO:0005975">
    <property type="term" value="P:carbohydrate metabolic process"/>
    <property type="evidence" value="ECO:0007669"/>
    <property type="project" value="InterPro"/>
</dbReference>
<dbReference type="Gene3D" id="3.20.20.80">
    <property type="entry name" value="Glycosidases"/>
    <property type="match status" value="1"/>
</dbReference>
<evidence type="ECO:0000313" key="7">
    <source>
        <dbReference type="Proteomes" id="UP000039324"/>
    </source>
</evidence>
<dbReference type="InterPro" id="IPR017853">
    <property type="entry name" value="GH"/>
</dbReference>
<gene>
    <name evidence="5" type="ORF">PBRA_005519</name>
    <name evidence="6" type="ORF">PLBR_LOCUS9081</name>
</gene>
<dbReference type="Proteomes" id="UP000290189">
    <property type="component" value="Unassembled WGS sequence"/>
</dbReference>
<dbReference type="Pfam" id="PF00332">
    <property type="entry name" value="Glyco_hydro_17"/>
    <property type="match status" value="1"/>
</dbReference>
<dbReference type="EMBL" id="CDSF01000077">
    <property type="protein sequence ID" value="CEO96915.1"/>
    <property type="molecule type" value="Genomic_DNA"/>
</dbReference>
<evidence type="ECO:0000313" key="8">
    <source>
        <dbReference type="Proteomes" id="UP000290189"/>
    </source>
</evidence>
<protein>
    <submittedName>
        <fullName evidence="5">Uncharacterized protein</fullName>
    </submittedName>
</protein>
<dbReference type="STRING" id="37360.A0A0G4IP01"/>